<feature type="compositionally biased region" description="Low complexity" evidence="3">
    <location>
        <begin position="28"/>
        <end position="44"/>
    </location>
</feature>
<evidence type="ECO:0000256" key="4">
    <source>
        <dbReference type="SAM" id="SignalP"/>
    </source>
</evidence>
<feature type="compositionally biased region" description="Basic residues" evidence="3">
    <location>
        <begin position="225"/>
        <end position="237"/>
    </location>
</feature>
<dbReference type="Pfam" id="PF13458">
    <property type="entry name" value="Peripla_BP_6"/>
    <property type="match status" value="1"/>
</dbReference>
<accession>F9VS36</accession>
<feature type="signal peptide" evidence="4">
    <location>
        <begin position="1"/>
        <end position="26"/>
    </location>
</feature>
<protein>
    <recommendedName>
        <fullName evidence="5">Leucine-binding protein domain-containing protein</fullName>
    </recommendedName>
</protein>
<dbReference type="eggNOG" id="COG0683">
    <property type="taxonomic scope" value="Bacteria"/>
</dbReference>
<dbReference type="SUPFAM" id="SSF53822">
    <property type="entry name" value="Periplasmic binding protein-like I"/>
    <property type="match status" value="1"/>
</dbReference>
<dbReference type="RefSeq" id="WP_006357593.1">
    <property type="nucleotide sequence ID" value="NZ_BACI01000030.1"/>
</dbReference>
<dbReference type="PANTHER" id="PTHR30483">
    <property type="entry name" value="LEUCINE-SPECIFIC-BINDING PROTEIN"/>
    <property type="match status" value="1"/>
</dbReference>
<proteinExistence type="inferred from homology"/>
<feature type="chain" id="PRO_5003389469" description="Leucine-binding protein domain-containing protein" evidence="4">
    <location>
        <begin position="27"/>
        <end position="237"/>
    </location>
</feature>
<comment type="similarity">
    <text evidence="1">Belongs to the leucine-binding protein family.</text>
</comment>
<dbReference type="PANTHER" id="PTHR30483:SF6">
    <property type="entry name" value="PERIPLASMIC BINDING PROTEIN OF ABC TRANSPORTER FOR NATURAL AMINO ACIDS"/>
    <property type="match status" value="1"/>
</dbReference>
<feature type="region of interest" description="Disordered" evidence="3">
    <location>
        <begin position="28"/>
        <end position="55"/>
    </location>
</feature>
<dbReference type="InterPro" id="IPR051010">
    <property type="entry name" value="BCAA_transport"/>
</dbReference>
<dbReference type="AlphaFoldDB" id="F9VS36"/>
<name>F9VS36_9ACTN</name>
<dbReference type="InterPro" id="IPR028082">
    <property type="entry name" value="Peripla_BP_I"/>
</dbReference>
<evidence type="ECO:0000256" key="1">
    <source>
        <dbReference type="ARBA" id="ARBA00010062"/>
    </source>
</evidence>
<comment type="caution">
    <text evidence="6">The sequence shown here is derived from an EMBL/GenBank/DDBJ whole genome shotgun (WGS) entry which is preliminary data.</text>
</comment>
<dbReference type="Proteomes" id="UP000003558">
    <property type="component" value="Unassembled WGS sequence"/>
</dbReference>
<dbReference type="InterPro" id="IPR028081">
    <property type="entry name" value="Leu-bd"/>
</dbReference>
<evidence type="ECO:0000313" key="7">
    <source>
        <dbReference type="Proteomes" id="UP000003558"/>
    </source>
</evidence>
<dbReference type="STRING" id="1027371.GOALK_030_00220"/>
<evidence type="ECO:0000313" key="6">
    <source>
        <dbReference type="EMBL" id="GAA11425.1"/>
    </source>
</evidence>
<dbReference type="Gene3D" id="3.40.50.2300">
    <property type="match status" value="1"/>
</dbReference>
<evidence type="ECO:0000259" key="5">
    <source>
        <dbReference type="Pfam" id="PF13458"/>
    </source>
</evidence>
<feature type="domain" description="Leucine-binding protein" evidence="5">
    <location>
        <begin position="58"/>
        <end position="193"/>
    </location>
</feature>
<sequence length="237" mass="24561">MKPFRGSRVAKVVAASFAVVALSATAACGSDDSGDGSASESVAAPEGSFPGTAASGEPVKIGLINNEGGQAISMPENRESAEAVVQYANENLGGIGGRPIELVICKQGEDANQARDCANKMVEAKVSAVLMTSSGQGNSMVPIITGAGIPYVSAAGQASSELTTDGAFMWTAGLPGALTSMAKYSANQGMKNVTAYVIESRQRPPVSRRWAPPPSRPRESTSRSFRSRRAPRTPLRR</sequence>
<gene>
    <name evidence="6" type="ORF">GOALK_030_00220</name>
</gene>
<evidence type="ECO:0000256" key="3">
    <source>
        <dbReference type="SAM" id="MobiDB-lite"/>
    </source>
</evidence>
<keyword evidence="2 4" id="KW-0732">Signal</keyword>
<dbReference type="EMBL" id="BACI01000030">
    <property type="protein sequence ID" value="GAA11425.1"/>
    <property type="molecule type" value="Genomic_DNA"/>
</dbReference>
<feature type="region of interest" description="Disordered" evidence="3">
    <location>
        <begin position="201"/>
        <end position="237"/>
    </location>
</feature>
<reference evidence="6 7" key="1">
    <citation type="submission" date="2011-05" db="EMBL/GenBank/DDBJ databases">
        <title>Whole genome shotgun sequence of Gordonia alkanivorans NBRC 16433.</title>
        <authorList>
            <person name="Hosoyama A."/>
            <person name="Nakamura S."/>
            <person name="Takarada H."/>
            <person name="Tsuchikane K."/>
            <person name="Yamazaki S."/>
            <person name="Fujita N."/>
        </authorList>
    </citation>
    <scope>NUCLEOTIDE SEQUENCE [LARGE SCALE GENOMIC DNA]</scope>
    <source>
        <strain evidence="6 7">NBRC 16433</strain>
    </source>
</reference>
<dbReference type="PROSITE" id="PS51257">
    <property type="entry name" value="PROKAR_LIPOPROTEIN"/>
    <property type="match status" value="1"/>
</dbReference>
<organism evidence="6 7">
    <name type="scientific">Gordonia alkanivorans NBRC 16433</name>
    <dbReference type="NCBI Taxonomy" id="1027371"/>
    <lineage>
        <taxon>Bacteria</taxon>
        <taxon>Bacillati</taxon>
        <taxon>Actinomycetota</taxon>
        <taxon>Actinomycetes</taxon>
        <taxon>Mycobacteriales</taxon>
        <taxon>Gordoniaceae</taxon>
        <taxon>Gordonia</taxon>
    </lineage>
</organism>
<evidence type="ECO:0000256" key="2">
    <source>
        <dbReference type="ARBA" id="ARBA00022729"/>
    </source>
</evidence>